<dbReference type="Proteomes" id="UP001163739">
    <property type="component" value="Chromosome"/>
</dbReference>
<protein>
    <submittedName>
        <fullName evidence="1">Uncharacterized protein</fullName>
    </submittedName>
</protein>
<dbReference type="RefSeq" id="WP_265048963.1">
    <property type="nucleotide sequence ID" value="NZ_CP100390.1"/>
</dbReference>
<sequence length="61" mass="7104">MERVSHQKVIQIKKEAKEMKKVLRCNYNVALNLKAENLGYESWAELVTKNNLSRSSKNKVI</sequence>
<proteinExistence type="predicted"/>
<reference evidence="1" key="1">
    <citation type="submission" date="2022-06" db="EMBL/GenBank/DDBJ databases">
        <title>Alkalimarinus sp. nov., isolated from gut of a Alitta virens.</title>
        <authorList>
            <person name="Yang A.I."/>
            <person name="Shin N.-R."/>
        </authorList>
    </citation>
    <scope>NUCLEOTIDE SEQUENCE</scope>
    <source>
        <strain evidence="1">A2M4</strain>
    </source>
</reference>
<name>A0ABY6N5U5_9ALTE</name>
<gene>
    <name evidence="1" type="ORF">NKI27_07025</name>
</gene>
<keyword evidence="2" id="KW-1185">Reference proteome</keyword>
<accession>A0ABY6N5U5</accession>
<dbReference type="EMBL" id="CP100390">
    <property type="protein sequence ID" value="UZE97490.1"/>
    <property type="molecule type" value="Genomic_DNA"/>
</dbReference>
<evidence type="ECO:0000313" key="2">
    <source>
        <dbReference type="Proteomes" id="UP001163739"/>
    </source>
</evidence>
<organism evidence="1 2">
    <name type="scientific">Alkalimarinus alittae</name>
    <dbReference type="NCBI Taxonomy" id="2961619"/>
    <lineage>
        <taxon>Bacteria</taxon>
        <taxon>Pseudomonadati</taxon>
        <taxon>Pseudomonadota</taxon>
        <taxon>Gammaproteobacteria</taxon>
        <taxon>Alteromonadales</taxon>
        <taxon>Alteromonadaceae</taxon>
        <taxon>Alkalimarinus</taxon>
    </lineage>
</organism>
<evidence type="ECO:0000313" key="1">
    <source>
        <dbReference type="EMBL" id="UZE97490.1"/>
    </source>
</evidence>